<accession>A0ABV5HU39</accession>
<evidence type="ECO:0000313" key="1">
    <source>
        <dbReference type="EMBL" id="MFB9137784.1"/>
    </source>
</evidence>
<evidence type="ECO:0000313" key="2">
    <source>
        <dbReference type="Proteomes" id="UP001589645"/>
    </source>
</evidence>
<gene>
    <name evidence="1" type="ORF">ACFFUV_22815</name>
</gene>
<comment type="caution">
    <text evidence="1">The sequence shown here is derived from an EMBL/GenBank/DDBJ whole genome shotgun (WGS) entry which is preliminary data.</text>
</comment>
<dbReference type="EMBL" id="JBHMEP010000021">
    <property type="protein sequence ID" value="MFB9137784.1"/>
    <property type="molecule type" value="Genomic_DNA"/>
</dbReference>
<reference evidence="1 2" key="1">
    <citation type="submission" date="2024-09" db="EMBL/GenBank/DDBJ databases">
        <authorList>
            <person name="Sun Q."/>
            <person name="Mori K."/>
        </authorList>
    </citation>
    <scope>NUCLEOTIDE SEQUENCE [LARGE SCALE GENOMIC DNA]</scope>
    <source>
        <strain evidence="1 2">CECT 8064</strain>
    </source>
</reference>
<keyword evidence="2" id="KW-1185">Reference proteome</keyword>
<proteinExistence type="predicted"/>
<name>A0ABV5HU39_9VIBR</name>
<dbReference type="Proteomes" id="UP001589645">
    <property type="component" value="Unassembled WGS sequence"/>
</dbReference>
<organism evidence="1 2">
    <name type="scientific">Vibrio olivae</name>
    <dbReference type="NCBI Taxonomy" id="1243002"/>
    <lineage>
        <taxon>Bacteria</taxon>
        <taxon>Pseudomonadati</taxon>
        <taxon>Pseudomonadota</taxon>
        <taxon>Gammaproteobacteria</taxon>
        <taxon>Vibrionales</taxon>
        <taxon>Vibrionaceae</taxon>
        <taxon>Vibrio</taxon>
    </lineage>
</organism>
<protein>
    <submittedName>
        <fullName evidence="1">Uncharacterized protein</fullName>
    </submittedName>
</protein>
<sequence length="119" mass="13081">MAIGVKFVDVIPSSVENAVEVKKGDVKNYLFVGIPMSEFIGKRYEYEGFIYMCLQGVTGGTELGGDIAIAVLRPVRPATGQASYHLVSYTPLTYTRSDVAILLRNGDFKVVKRDDCNLI</sequence>
<dbReference type="RefSeq" id="WP_390198050.1">
    <property type="nucleotide sequence ID" value="NZ_JBHMEP010000021.1"/>
</dbReference>